<dbReference type="Pfam" id="PF01047">
    <property type="entry name" value="MarR"/>
    <property type="match status" value="1"/>
</dbReference>
<comment type="caution">
    <text evidence="5">The sequence shown here is derived from an EMBL/GenBank/DDBJ whole genome shotgun (WGS) entry which is preliminary data.</text>
</comment>
<name>A0ABV6DEP3_9BACL</name>
<gene>
    <name evidence="5" type="ORF">ACFFK0_01465</name>
</gene>
<keyword evidence="6" id="KW-1185">Reference proteome</keyword>
<evidence type="ECO:0000256" key="3">
    <source>
        <dbReference type="ARBA" id="ARBA00023163"/>
    </source>
</evidence>
<accession>A0ABV6DEP3</accession>
<dbReference type="Proteomes" id="UP001589776">
    <property type="component" value="Unassembled WGS sequence"/>
</dbReference>
<dbReference type="SMART" id="SM00347">
    <property type="entry name" value="HTH_MARR"/>
    <property type="match status" value="1"/>
</dbReference>
<evidence type="ECO:0000313" key="6">
    <source>
        <dbReference type="Proteomes" id="UP001589776"/>
    </source>
</evidence>
<keyword evidence="2" id="KW-0238">DNA-binding</keyword>
<dbReference type="PANTHER" id="PTHR42756:SF1">
    <property type="entry name" value="TRANSCRIPTIONAL REPRESSOR OF EMRAB OPERON"/>
    <property type="match status" value="1"/>
</dbReference>
<dbReference type="InterPro" id="IPR036388">
    <property type="entry name" value="WH-like_DNA-bd_sf"/>
</dbReference>
<evidence type="ECO:0000256" key="2">
    <source>
        <dbReference type="ARBA" id="ARBA00023125"/>
    </source>
</evidence>
<keyword evidence="1" id="KW-0805">Transcription regulation</keyword>
<organism evidence="5 6">
    <name type="scientific">Paenibacillus chartarius</name>
    <dbReference type="NCBI Taxonomy" id="747481"/>
    <lineage>
        <taxon>Bacteria</taxon>
        <taxon>Bacillati</taxon>
        <taxon>Bacillota</taxon>
        <taxon>Bacilli</taxon>
        <taxon>Bacillales</taxon>
        <taxon>Paenibacillaceae</taxon>
        <taxon>Paenibacillus</taxon>
    </lineage>
</organism>
<dbReference type="Gene3D" id="1.10.10.10">
    <property type="entry name" value="Winged helix-like DNA-binding domain superfamily/Winged helix DNA-binding domain"/>
    <property type="match status" value="1"/>
</dbReference>
<dbReference type="EMBL" id="JBHLWN010000012">
    <property type="protein sequence ID" value="MFC0211125.1"/>
    <property type="molecule type" value="Genomic_DNA"/>
</dbReference>
<sequence length="152" mass="16966">MHNQSELGKQLALVFGQLRRSILKGKAVQDLKANEFQFLAALDVLAANEHNGQGVKISAVSSAFRITQAAATHKLKALEEKGYVIRTESTEDKRVSLVRPTPKGERLVAAEEERYLEQFAGLAARLGERDGAELLRLLERTMAYFQEREANE</sequence>
<dbReference type="RefSeq" id="WP_377467922.1">
    <property type="nucleotide sequence ID" value="NZ_JBHLWN010000012.1"/>
</dbReference>
<dbReference type="SUPFAM" id="SSF46785">
    <property type="entry name" value="Winged helix' DNA-binding domain"/>
    <property type="match status" value="1"/>
</dbReference>
<keyword evidence="3" id="KW-0804">Transcription</keyword>
<dbReference type="PROSITE" id="PS50995">
    <property type="entry name" value="HTH_MARR_2"/>
    <property type="match status" value="1"/>
</dbReference>
<feature type="domain" description="HTH marR-type" evidence="4">
    <location>
        <begin position="4"/>
        <end position="143"/>
    </location>
</feature>
<evidence type="ECO:0000256" key="1">
    <source>
        <dbReference type="ARBA" id="ARBA00023015"/>
    </source>
</evidence>
<evidence type="ECO:0000259" key="4">
    <source>
        <dbReference type="PROSITE" id="PS50995"/>
    </source>
</evidence>
<evidence type="ECO:0000313" key="5">
    <source>
        <dbReference type="EMBL" id="MFC0211125.1"/>
    </source>
</evidence>
<dbReference type="PANTHER" id="PTHR42756">
    <property type="entry name" value="TRANSCRIPTIONAL REGULATOR, MARR"/>
    <property type="match status" value="1"/>
</dbReference>
<proteinExistence type="predicted"/>
<reference evidence="5 6" key="1">
    <citation type="submission" date="2024-09" db="EMBL/GenBank/DDBJ databases">
        <authorList>
            <person name="Sun Q."/>
            <person name="Mori K."/>
        </authorList>
    </citation>
    <scope>NUCLEOTIDE SEQUENCE [LARGE SCALE GENOMIC DNA]</scope>
    <source>
        <strain evidence="5 6">CCM 7759</strain>
    </source>
</reference>
<protein>
    <submittedName>
        <fullName evidence="5">MarR family winged helix-turn-helix transcriptional regulator</fullName>
    </submittedName>
</protein>
<dbReference type="InterPro" id="IPR000835">
    <property type="entry name" value="HTH_MarR-typ"/>
</dbReference>
<dbReference type="InterPro" id="IPR036390">
    <property type="entry name" value="WH_DNA-bd_sf"/>
</dbReference>